<reference evidence="2" key="1">
    <citation type="submission" date="2019-08" db="EMBL/GenBank/DDBJ databases">
        <title>The genome of the North American firefly Photinus pyralis.</title>
        <authorList>
            <consortium name="Photinus pyralis genome working group"/>
            <person name="Fallon T.R."/>
            <person name="Sander Lower S.E."/>
            <person name="Weng J.-K."/>
        </authorList>
    </citation>
    <scope>NUCLEOTIDE SEQUENCE</scope>
    <source>
        <strain evidence="2">TRF0915ILg1</strain>
        <tissue evidence="2">Whole body</tissue>
    </source>
</reference>
<gene>
    <name evidence="2" type="ORF">ILUMI_17301</name>
</gene>
<organism evidence="2 3">
    <name type="scientific">Ignelater luminosus</name>
    <name type="common">Cucubano</name>
    <name type="synonym">Pyrophorus luminosus</name>
    <dbReference type="NCBI Taxonomy" id="2038154"/>
    <lineage>
        <taxon>Eukaryota</taxon>
        <taxon>Metazoa</taxon>
        <taxon>Ecdysozoa</taxon>
        <taxon>Arthropoda</taxon>
        <taxon>Hexapoda</taxon>
        <taxon>Insecta</taxon>
        <taxon>Pterygota</taxon>
        <taxon>Neoptera</taxon>
        <taxon>Endopterygota</taxon>
        <taxon>Coleoptera</taxon>
        <taxon>Polyphaga</taxon>
        <taxon>Elateriformia</taxon>
        <taxon>Elateroidea</taxon>
        <taxon>Elateridae</taxon>
        <taxon>Agrypninae</taxon>
        <taxon>Pyrophorini</taxon>
        <taxon>Ignelater</taxon>
    </lineage>
</organism>
<feature type="non-terminal residue" evidence="2">
    <location>
        <position position="170"/>
    </location>
</feature>
<feature type="domain" description="O-acyltransferase WSD1 C-terminal" evidence="1">
    <location>
        <begin position="49"/>
        <end position="148"/>
    </location>
</feature>
<keyword evidence="3" id="KW-1185">Reference proteome</keyword>
<proteinExistence type="predicted"/>
<dbReference type="Pfam" id="PF06974">
    <property type="entry name" value="WS_DGAT_C"/>
    <property type="match status" value="1"/>
</dbReference>
<evidence type="ECO:0000313" key="2">
    <source>
        <dbReference type="EMBL" id="KAF2888872.1"/>
    </source>
</evidence>
<dbReference type="InterPro" id="IPR009721">
    <property type="entry name" value="O-acyltransferase_WSD1_C"/>
</dbReference>
<protein>
    <recommendedName>
        <fullName evidence="1">O-acyltransferase WSD1 C-terminal domain-containing protein</fullName>
    </recommendedName>
</protein>
<name>A0A8K0CPB8_IGNLU</name>
<evidence type="ECO:0000259" key="1">
    <source>
        <dbReference type="Pfam" id="PF06974"/>
    </source>
</evidence>
<dbReference type="Proteomes" id="UP000801492">
    <property type="component" value="Unassembled WGS sequence"/>
</dbReference>
<dbReference type="AlphaFoldDB" id="A0A8K0CPB8"/>
<sequence length="170" mass="18944">NAALIPDYIVAEAPVPPPFDLADLRPPKGRIHCRNRLSFGLIKQEGVYLRTSVEHEVNYFILRIICDLVPAPILKPLMETFHNCTGLISNIPGPYSLSVMNGCVVQDVAAWTATRGCTGIGYGIFTYDQRLQLSVVIDKALVTDKSNIQCLLDGVYKYLDMLDAEVREYL</sequence>
<accession>A0A8K0CPB8</accession>
<dbReference type="EMBL" id="VTPC01073074">
    <property type="protein sequence ID" value="KAF2888872.1"/>
    <property type="molecule type" value="Genomic_DNA"/>
</dbReference>
<evidence type="ECO:0000313" key="3">
    <source>
        <dbReference type="Proteomes" id="UP000801492"/>
    </source>
</evidence>
<dbReference type="OrthoDB" id="619536at2759"/>
<comment type="caution">
    <text evidence="2">The sequence shown here is derived from an EMBL/GenBank/DDBJ whole genome shotgun (WGS) entry which is preliminary data.</text>
</comment>